<evidence type="ECO:0000313" key="2">
    <source>
        <dbReference type="EMBL" id="CAF2066845.1"/>
    </source>
</evidence>
<dbReference type="EMBL" id="CAJNRG010000005">
    <property type="protein sequence ID" value="CAF1936378.1"/>
    <property type="molecule type" value="Genomic_DNA"/>
</dbReference>
<evidence type="ECO:0000313" key="8">
    <source>
        <dbReference type="EMBL" id="CAF5219672.1"/>
    </source>
</evidence>
<proteinExistence type="predicted"/>
<dbReference type="Proteomes" id="UP000663842">
    <property type="component" value="Unassembled WGS sequence"/>
</dbReference>
<dbReference type="Proteomes" id="UP000663856">
    <property type="component" value="Unassembled WGS sequence"/>
</dbReference>
<organism evidence="3 9">
    <name type="scientific">Rotaria magnacalcarata</name>
    <dbReference type="NCBI Taxonomy" id="392030"/>
    <lineage>
        <taxon>Eukaryota</taxon>
        <taxon>Metazoa</taxon>
        <taxon>Spiralia</taxon>
        <taxon>Gnathifera</taxon>
        <taxon>Rotifera</taxon>
        <taxon>Eurotatoria</taxon>
        <taxon>Bdelloidea</taxon>
        <taxon>Philodinida</taxon>
        <taxon>Philodinidae</taxon>
        <taxon>Rotaria</taxon>
    </lineage>
</organism>
<name>A0A816SFY1_9BILA</name>
<evidence type="ECO:0000313" key="9">
    <source>
        <dbReference type="Proteomes" id="UP000663856"/>
    </source>
</evidence>
<accession>A0A816SFY1</accession>
<keyword evidence="10" id="KW-1185">Reference proteome</keyword>
<evidence type="ECO:0000313" key="5">
    <source>
        <dbReference type="EMBL" id="CAF3977287.1"/>
    </source>
</evidence>
<reference evidence="3" key="1">
    <citation type="submission" date="2021-02" db="EMBL/GenBank/DDBJ databases">
        <authorList>
            <person name="Nowell W R."/>
        </authorList>
    </citation>
    <scope>NUCLEOTIDE SEQUENCE</scope>
</reference>
<dbReference type="Proteomes" id="UP000681720">
    <property type="component" value="Unassembled WGS sequence"/>
</dbReference>
<evidence type="ECO:0000313" key="7">
    <source>
        <dbReference type="EMBL" id="CAF5152753.1"/>
    </source>
</evidence>
<evidence type="ECO:0000313" key="10">
    <source>
        <dbReference type="Proteomes" id="UP000663866"/>
    </source>
</evidence>
<gene>
    <name evidence="7" type="ORF">BYL167_LOCUS72646</name>
    <name evidence="8" type="ORF">GIL414_LOCUS83609</name>
    <name evidence="2" type="ORF">MBJ925_LOCUS16012</name>
    <name evidence="5" type="ORF">OVN521_LOCUS13721</name>
    <name evidence="6" type="ORF">SMN809_LOCUS29365</name>
    <name evidence="4" type="ORF">UXM345_LOCUS12081</name>
    <name evidence="3" type="ORF">WKI299_LOCUS16627</name>
    <name evidence="1" type="ORF">XDN619_LOCUS88</name>
</gene>
<dbReference type="EMBL" id="CAJOBI010051932">
    <property type="protein sequence ID" value="CAF4376204.1"/>
    <property type="molecule type" value="Genomic_DNA"/>
</dbReference>
<evidence type="ECO:0000313" key="6">
    <source>
        <dbReference type="EMBL" id="CAF4376204.1"/>
    </source>
</evidence>
<sequence>MNCALSYTENAYSSNMSHELAWSTALLFKNDDTLIEQHLNLIEKTTHSFIGQPIEQGTFPESINSPYDQSAEIIFWLLEIVHIFNEH</sequence>
<protein>
    <submittedName>
        <fullName evidence="3">Uncharacterized protein</fullName>
    </submittedName>
</protein>
<dbReference type="Proteomes" id="UP000676336">
    <property type="component" value="Unassembled WGS sequence"/>
</dbReference>
<dbReference type="AlphaFoldDB" id="A0A816SFY1"/>
<dbReference type="EMBL" id="CAJOBJ010363604">
    <property type="protein sequence ID" value="CAF5219672.1"/>
    <property type="molecule type" value="Genomic_DNA"/>
</dbReference>
<dbReference type="Proteomes" id="UP000663824">
    <property type="component" value="Unassembled WGS sequence"/>
</dbReference>
<dbReference type="Proteomes" id="UP000681967">
    <property type="component" value="Unassembled WGS sequence"/>
</dbReference>
<comment type="caution">
    <text evidence="3">The sequence shown here is derived from an EMBL/GenBank/DDBJ whole genome shotgun (WGS) entry which is preliminary data.</text>
</comment>
<dbReference type="EMBL" id="CAJNRF010006654">
    <property type="protein sequence ID" value="CAF2083339.1"/>
    <property type="molecule type" value="Genomic_DNA"/>
</dbReference>
<dbReference type="EMBL" id="CAJOBH010258959">
    <property type="protein sequence ID" value="CAF5152753.1"/>
    <property type="molecule type" value="Genomic_DNA"/>
</dbReference>
<dbReference type="Proteomes" id="UP000663887">
    <property type="component" value="Unassembled WGS sequence"/>
</dbReference>
<evidence type="ECO:0000313" key="4">
    <source>
        <dbReference type="EMBL" id="CAF3929091.1"/>
    </source>
</evidence>
<dbReference type="Proteomes" id="UP000663866">
    <property type="component" value="Unassembled WGS sequence"/>
</dbReference>
<dbReference type="EMBL" id="CAJOBF010001238">
    <property type="protein sequence ID" value="CAF3929091.1"/>
    <property type="molecule type" value="Genomic_DNA"/>
</dbReference>
<evidence type="ECO:0000313" key="1">
    <source>
        <dbReference type="EMBL" id="CAF1936378.1"/>
    </source>
</evidence>
<evidence type="ECO:0000313" key="3">
    <source>
        <dbReference type="EMBL" id="CAF2083339.1"/>
    </source>
</evidence>
<dbReference type="EMBL" id="CAJNRE010007656">
    <property type="protein sequence ID" value="CAF2066845.1"/>
    <property type="molecule type" value="Genomic_DNA"/>
</dbReference>
<dbReference type="EMBL" id="CAJOBG010002023">
    <property type="protein sequence ID" value="CAF3977287.1"/>
    <property type="molecule type" value="Genomic_DNA"/>
</dbReference>